<name>A0A2P6VCN2_9CHLO</name>
<sequence>MPATSLFGCRLRQLSSDNALFYGLIAVVQVVWLFIYWIGIAAFSRPQDCPPGVKSAPQQWIVVFVLLAFFVGQVALTLAVFALTLRGTPLEPAAKRRLVGPLSSAYLLSLPLNAGLLAWGGWVVLAGDGACWSAGQKSMPNSIMFGGFGVILGQAVGILVSYNQLGDVEHGNTWHSVTRTGASSMLHLIGSFGAAHRGPGTVLEETVTELQRLMAGIDGEKTDVVAGLACAALLQEEAAAAGVASAAGKGAAAGAAAESGTVAGSAAADAAVVVELGSSVAGKPQGLDATQKWGGSAVSAAATAGSTAGSSAGSELLAWAEGVCSGAAAAVPTPGGAAASAEEAAEALHWARFATAAYGARQHAWRRGEQGGCAARRQVGRLAAAAAAEGAGPAAGWPSPPSKAQRRDFAAARELLGPGIVSYHAGAEPRGLLPHLVAVDSERRAVVLAVAGNWRQPHAVPQATAALPDWLDSAVRSGGTAEAGHAAGAAAATPSGGVGGNGSSSWVHKDSLEAAEALLAELDSRQLLHQLLRPSTSSGGSAGAGSGGGEAGEAAAGLAGLDCAGWRLVVCGHGLGAGAAALLALKLQAMQLAPLSVWAHGPPGQLCSADVACALGAACALTSVVLGDDASPRASAASLGRLVEQAVVGLARLRYSKFALLAALAAEKLGPRRWRGRWFNPSRALRPLSEAPAEALAHLQRFRDWQLQQEEVGGVQKAGSLPGRVLLLSRAPAAQPAVAARGGSDETASGSAPSSEQADERWSAAWAESGEVAGWGVRVSANTLTDHYVSRLLSVLRGLAQQGTA</sequence>
<evidence type="ECO:0000256" key="3">
    <source>
        <dbReference type="ARBA" id="ARBA00023098"/>
    </source>
</evidence>
<dbReference type="InterPro" id="IPR052214">
    <property type="entry name" value="DAG_Lipase-Related"/>
</dbReference>
<protein>
    <submittedName>
        <fullName evidence="6">Alpha beta-hydrolase</fullName>
    </submittedName>
</protein>
<keyword evidence="5" id="KW-1133">Transmembrane helix</keyword>
<dbReference type="Proteomes" id="UP000239649">
    <property type="component" value="Unassembled WGS sequence"/>
</dbReference>
<feature type="region of interest" description="Disordered" evidence="4">
    <location>
        <begin position="485"/>
        <end position="504"/>
    </location>
</feature>
<evidence type="ECO:0000313" key="7">
    <source>
        <dbReference type="Proteomes" id="UP000239649"/>
    </source>
</evidence>
<dbReference type="SUPFAM" id="SSF53474">
    <property type="entry name" value="alpha/beta-Hydrolases"/>
    <property type="match status" value="1"/>
</dbReference>
<feature type="transmembrane region" description="Helical" evidence="5">
    <location>
        <begin position="105"/>
        <end position="131"/>
    </location>
</feature>
<feature type="transmembrane region" description="Helical" evidence="5">
    <location>
        <begin position="143"/>
        <end position="162"/>
    </location>
</feature>
<keyword evidence="1" id="KW-0378">Hydrolase</keyword>
<feature type="transmembrane region" description="Helical" evidence="5">
    <location>
        <begin position="60"/>
        <end position="85"/>
    </location>
</feature>
<dbReference type="PANTHER" id="PTHR45792">
    <property type="entry name" value="DIACYLGLYCEROL LIPASE HOMOLOG-RELATED"/>
    <property type="match status" value="1"/>
</dbReference>
<feature type="transmembrane region" description="Helical" evidence="5">
    <location>
        <begin position="20"/>
        <end position="39"/>
    </location>
</feature>
<comment type="caution">
    <text evidence="6">The sequence shown here is derived from an EMBL/GenBank/DDBJ whole genome shotgun (WGS) entry which is preliminary data.</text>
</comment>
<keyword evidence="2" id="KW-0442">Lipid degradation</keyword>
<proteinExistence type="predicted"/>
<dbReference type="EMBL" id="LHPF02000012">
    <property type="protein sequence ID" value="PSC71856.1"/>
    <property type="molecule type" value="Genomic_DNA"/>
</dbReference>
<reference evidence="6 7" key="1">
    <citation type="journal article" date="2018" name="Plant J.">
        <title>Genome sequences of Chlorella sorokiniana UTEX 1602 and Micractinium conductrix SAG 241.80: implications to maltose excretion by a green alga.</title>
        <authorList>
            <person name="Arriola M.B."/>
            <person name="Velmurugan N."/>
            <person name="Zhang Y."/>
            <person name="Plunkett M.H."/>
            <person name="Hondzo H."/>
            <person name="Barney B.M."/>
        </authorList>
    </citation>
    <scope>NUCLEOTIDE SEQUENCE [LARGE SCALE GENOMIC DNA]</scope>
    <source>
        <strain evidence="6 7">SAG 241.80</strain>
    </source>
</reference>
<feature type="region of interest" description="Disordered" evidence="4">
    <location>
        <begin position="737"/>
        <end position="761"/>
    </location>
</feature>
<feature type="compositionally biased region" description="Low complexity" evidence="4">
    <location>
        <begin position="485"/>
        <end position="495"/>
    </location>
</feature>
<dbReference type="Gene3D" id="3.40.50.1820">
    <property type="entry name" value="alpha/beta hydrolase"/>
    <property type="match status" value="1"/>
</dbReference>
<dbReference type="PANTHER" id="PTHR45792:SF8">
    <property type="entry name" value="DIACYLGLYCEROL LIPASE-ALPHA"/>
    <property type="match status" value="1"/>
</dbReference>
<dbReference type="InterPro" id="IPR029058">
    <property type="entry name" value="AB_hydrolase_fold"/>
</dbReference>
<keyword evidence="7" id="KW-1185">Reference proteome</keyword>
<gene>
    <name evidence="6" type="ORF">C2E20_4758</name>
</gene>
<keyword evidence="5" id="KW-0812">Transmembrane</keyword>
<dbReference type="GO" id="GO:0016042">
    <property type="term" value="P:lipid catabolic process"/>
    <property type="evidence" value="ECO:0007669"/>
    <property type="project" value="UniProtKB-KW"/>
</dbReference>
<evidence type="ECO:0000256" key="4">
    <source>
        <dbReference type="SAM" id="MobiDB-lite"/>
    </source>
</evidence>
<evidence type="ECO:0000256" key="2">
    <source>
        <dbReference type="ARBA" id="ARBA00022963"/>
    </source>
</evidence>
<accession>A0A2P6VCN2</accession>
<evidence type="ECO:0000313" key="6">
    <source>
        <dbReference type="EMBL" id="PSC71856.1"/>
    </source>
</evidence>
<organism evidence="6 7">
    <name type="scientific">Micractinium conductrix</name>
    <dbReference type="NCBI Taxonomy" id="554055"/>
    <lineage>
        <taxon>Eukaryota</taxon>
        <taxon>Viridiplantae</taxon>
        <taxon>Chlorophyta</taxon>
        <taxon>core chlorophytes</taxon>
        <taxon>Trebouxiophyceae</taxon>
        <taxon>Chlorellales</taxon>
        <taxon>Chlorellaceae</taxon>
        <taxon>Chlorella clade</taxon>
        <taxon>Micractinium</taxon>
    </lineage>
</organism>
<feature type="compositionally biased region" description="Polar residues" evidence="4">
    <location>
        <begin position="746"/>
        <end position="756"/>
    </location>
</feature>
<evidence type="ECO:0000256" key="5">
    <source>
        <dbReference type="SAM" id="Phobius"/>
    </source>
</evidence>
<keyword evidence="3" id="KW-0443">Lipid metabolism</keyword>
<evidence type="ECO:0000256" key="1">
    <source>
        <dbReference type="ARBA" id="ARBA00022801"/>
    </source>
</evidence>
<dbReference type="AlphaFoldDB" id="A0A2P6VCN2"/>
<dbReference type="GO" id="GO:0016298">
    <property type="term" value="F:lipase activity"/>
    <property type="evidence" value="ECO:0007669"/>
    <property type="project" value="TreeGrafter"/>
</dbReference>
<dbReference type="OrthoDB" id="514305at2759"/>
<keyword evidence="5" id="KW-0472">Membrane</keyword>